<dbReference type="AlphaFoldDB" id="A0A261G282"/>
<gene>
    <name evidence="1" type="ORF">BAQU_1732</name>
</gene>
<sequence>MFNVSDDFLNALRFTHQVFARVTVTDLDGTVVTLGVQSGTITATYQQGTRRTADITVYATGTKADGSTVNASDMNVMLTRPGTVCLIEMGISSNLVAQTMIPMMMGAPSNVAWRIGDGEIDFDVNDDWWRVSQGRFTAIWSPNAGLKRVDAVSAIMQAVAPSRQLIVTATDTGTIQSQGDWDVNRDTAVETLATDGGFDAYFDRQGRITLADSKTADDPVVWSATAGGGGMLVNAETGMDVTRLYNAVVVKPSATDNSQTWTAQTAILASGDRAPANLGVTIPYFMASPTISSAAAALAAAQKQLNRVTGTPMTIQADMLSNPALDEGDVIEILLPANPNEGIEATMYRYYIDTITWDLITGGMSVKARNEGEVSDDAS</sequence>
<dbReference type="EMBL" id="MWXA01000008">
    <property type="protein sequence ID" value="OZG65549.1"/>
    <property type="molecule type" value="Genomic_DNA"/>
</dbReference>
<dbReference type="Proteomes" id="UP000216451">
    <property type="component" value="Unassembled WGS sequence"/>
</dbReference>
<protein>
    <submittedName>
        <fullName evidence="1">Uncharacterized protein</fullName>
    </submittedName>
</protein>
<dbReference type="RefSeq" id="WP_094694784.1">
    <property type="nucleotide sequence ID" value="NZ_JBDNSV010000003.1"/>
</dbReference>
<evidence type="ECO:0000313" key="1">
    <source>
        <dbReference type="EMBL" id="OZG65549.1"/>
    </source>
</evidence>
<proteinExistence type="predicted"/>
<organism evidence="1 2">
    <name type="scientific">Bifidobacterium aquikefiri</name>
    <dbReference type="NCBI Taxonomy" id="1653207"/>
    <lineage>
        <taxon>Bacteria</taxon>
        <taxon>Bacillati</taxon>
        <taxon>Actinomycetota</taxon>
        <taxon>Actinomycetes</taxon>
        <taxon>Bifidobacteriales</taxon>
        <taxon>Bifidobacteriaceae</taxon>
        <taxon>Bifidobacterium</taxon>
    </lineage>
</organism>
<name>A0A261G282_9BIFI</name>
<dbReference type="GeneID" id="98296386"/>
<evidence type="ECO:0000313" key="2">
    <source>
        <dbReference type="Proteomes" id="UP000216451"/>
    </source>
</evidence>
<comment type="caution">
    <text evidence="1">The sequence shown here is derived from an EMBL/GenBank/DDBJ whole genome shotgun (WGS) entry which is preliminary data.</text>
</comment>
<accession>A0A261G282</accession>
<keyword evidence="2" id="KW-1185">Reference proteome</keyword>
<dbReference type="OrthoDB" id="4320040at2"/>
<reference evidence="1 2" key="1">
    <citation type="journal article" date="2017" name="BMC Genomics">
        <title>Comparative genomic and phylogenomic analyses of the Bifidobacteriaceae family.</title>
        <authorList>
            <person name="Lugli G.A."/>
            <person name="Milani C."/>
            <person name="Turroni F."/>
            <person name="Duranti S."/>
            <person name="Mancabelli L."/>
            <person name="Mangifesta M."/>
            <person name="Ferrario C."/>
            <person name="Modesto M."/>
            <person name="Mattarelli P."/>
            <person name="Jiri K."/>
            <person name="van Sinderen D."/>
            <person name="Ventura M."/>
        </authorList>
    </citation>
    <scope>NUCLEOTIDE SEQUENCE [LARGE SCALE GENOMIC DNA]</scope>
    <source>
        <strain evidence="1 2">LMG 28769</strain>
    </source>
</reference>